<feature type="transmembrane region" description="Helical" evidence="1">
    <location>
        <begin position="29"/>
        <end position="48"/>
    </location>
</feature>
<proteinExistence type="predicted"/>
<keyword evidence="3" id="KW-1185">Reference proteome</keyword>
<reference evidence="2 3" key="1">
    <citation type="submission" date="2017-06" db="EMBL/GenBank/DDBJ databases">
        <authorList>
            <consortium name="Pathogen Informatics"/>
        </authorList>
    </citation>
    <scope>NUCLEOTIDE SEQUENCE [LARGE SCALE GENOMIC DNA]</scope>
    <source>
        <strain evidence="2 3">NCTC13839</strain>
    </source>
</reference>
<feature type="transmembrane region" description="Helical" evidence="1">
    <location>
        <begin position="60"/>
        <end position="80"/>
    </location>
</feature>
<evidence type="ECO:0000313" key="3">
    <source>
        <dbReference type="Proteomes" id="UP000242084"/>
    </source>
</evidence>
<keyword evidence="1" id="KW-0812">Transmembrane</keyword>
<organism evidence="2 3">
    <name type="scientific">Mammaliicoccus stepanovicii</name>
    <dbReference type="NCBI Taxonomy" id="643214"/>
    <lineage>
        <taxon>Bacteria</taxon>
        <taxon>Bacillati</taxon>
        <taxon>Bacillota</taxon>
        <taxon>Bacilli</taxon>
        <taxon>Bacillales</taxon>
        <taxon>Staphylococcaceae</taxon>
        <taxon>Mammaliicoccus</taxon>
    </lineage>
</organism>
<feature type="transmembrane region" description="Helical" evidence="1">
    <location>
        <begin position="6"/>
        <end position="22"/>
    </location>
</feature>
<gene>
    <name evidence="2" type="ORF">SAMEA4384403_01425</name>
</gene>
<feature type="transmembrane region" description="Helical" evidence="1">
    <location>
        <begin position="114"/>
        <end position="132"/>
    </location>
</feature>
<dbReference type="RefSeq" id="WP_095088120.1">
    <property type="nucleotide sequence ID" value="NZ_BMDM01000005.1"/>
</dbReference>
<accession>A0A239ZC18</accession>
<dbReference type="OrthoDB" id="2413724at2"/>
<protein>
    <recommendedName>
        <fullName evidence="4">DUF5080 family protein</fullName>
    </recommendedName>
</protein>
<dbReference type="Pfam" id="PF16883">
    <property type="entry name" value="DUF5080"/>
    <property type="match status" value="1"/>
</dbReference>
<sequence length="197" mass="23186">MIYIILVGVFALYYGITFLSLMKTEGIAFFFLLGNIGLIISFIIFYLIGGHLNGNDLSNFVLYTIYGSYFYMYFAFKQLWTKPMKFKFFKVEDRTDEDRDNFVLELNNCKPRGIYLFISSIVLFCLGIHYITQQDAIEISDLNITFIAFGLLIIILWLLMDIYRKIRYKVFIFKTLVPLVVTIWMIITNIIISHKVM</sequence>
<dbReference type="Proteomes" id="UP000242084">
    <property type="component" value="Chromosome 1"/>
</dbReference>
<dbReference type="KEGG" id="sste:SAMEA4384403_1425"/>
<name>A0A239ZC18_9STAP</name>
<evidence type="ECO:0000256" key="1">
    <source>
        <dbReference type="SAM" id="Phobius"/>
    </source>
</evidence>
<evidence type="ECO:0000313" key="2">
    <source>
        <dbReference type="EMBL" id="SNV68695.1"/>
    </source>
</evidence>
<dbReference type="EMBL" id="LT906462">
    <property type="protein sequence ID" value="SNV68695.1"/>
    <property type="molecule type" value="Genomic_DNA"/>
</dbReference>
<dbReference type="InterPro" id="IPR031689">
    <property type="entry name" value="DUF5080"/>
</dbReference>
<feature type="transmembrane region" description="Helical" evidence="1">
    <location>
        <begin position="144"/>
        <end position="163"/>
    </location>
</feature>
<keyword evidence="1" id="KW-0472">Membrane</keyword>
<dbReference type="AlphaFoldDB" id="A0A239ZC18"/>
<keyword evidence="1" id="KW-1133">Transmembrane helix</keyword>
<feature type="transmembrane region" description="Helical" evidence="1">
    <location>
        <begin position="170"/>
        <end position="192"/>
    </location>
</feature>
<evidence type="ECO:0008006" key="4">
    <source>
        <dbReference type="Google" id="ProtNLM"/>
    </source>
</evidence>